<dbReference type="Gene3D" id="2.130.10.10">
    <property type="entry name" value="YVTN repeat-like/Quinoprotein amine dehydrogenase"/>
    <property type="match status" value="2"/>
</dbReference>
<dbReference type="EMBL" id="CAJZBQ010000032">
    <property type="protein sequence ID" value="CAG9322776.1"/>
    <property type="molecule type" value="Genomic_DNA"/>
</dbReference>
<evidence type="ECO:0000313" key="5">
    <source>
        <dbReference type="EMBL" id="CAG9322776.1"/>
    </source>
</evidence>
<protein>
    <recommendedName>
        <fullName evidence="4">Serine/threonine-protein phosphatase 2A 55 kDa regulatory subunit B</fullName>
    </recommendedName>
</protein>
<organism evidence="5 6">
    <name type="scientific">Blepharisma stoltei</name>
    <dbReference type="NCBI Taxonomy" id="1481888"/>
    <lineage>
        <taxon>Eukaryota</taxon>
        <taxon>Sar</taxon>
        <taxon>Alveolata</taxon>
        <taxon>Ciliophora</taxon>
        <taxon>Postciliodesmatophora</taxon>
        <taxon>Heterotrichea</taxon>
        <taxon>Heterotrichida</taxon>
        <taxon>Blepharismidae</taxon>
        <taxon>Blepharisma</taxon>
    </lineage>
</organism>
<dbReference type="SUPFAM" id="SSF50978">
    <property type="entry name" value="WD40 repeat-like"/>
    <property type="match status" value="1"/>
</dbReference>
<name>A0AAU9J751_9CILI</name>
<accession>A0AAU9J751</accession>
<dbReference type="Pfam" id="PF00400">
    <property type="entry name" value="WD40"/>
    <property type="match status" value="2"/>
</dbReference>
<dbReference type="InterPro" id="IPR036322">
    <property type="entry name" value="WD40_repeat_dom_sf"/>
</dbReference>
<comment type="caution">
    <text evidence="5">The sequence shown here is derived from an EMBL/GenBank/DDBJ whole genome shotgun (WGS) entry which is preliminary data.</text>
</comment>
<dbReference type="PIRSF" id="PIRSF037309">
    <property type="entry name" value="PP2A_PR55"/>
    <property type="match status" value="1"/>
</dbReference>
<dbReference type="InterPro" id="IPR001680">
    <property type="entry name" value="WD40_rpt"/>
</dbReference>
<dbReference type="GO" id="GO:0000159">
    <property type="term" value="C:protein phosphatase type 2A complex"/>
    <property type="evidence" value="ECO:0007669"/>
    <property type="project" value="UniProtKB-UniRule"/>
</dbReference>
<dbReference type="InterPro" id="IPR000009">
    <property type="entry name" value="PP2A_PR55"/>
</dbReference>
<gene>
    <name evidence="5" type="ORF">BSTOLATCC_MIC31892</name>
</gene>
<dbReference type="GO" id="GO:0019888">
    <property type="term" value="F:protein phosphatase regulator activity"/>
    <property type="evidence" value="ECO:0007669"/>
    <property type="project" value="InterPro"/>
</dbReference>
<dbReference type="InterPro" id="IPR015943">
    <property type="entry name" value="WD40/YVTN_repeat-like_dom_sf"/>
</dbReference>
<dbReference type="AlphaFoldDB" id="A0AAU9J751"/>
<evidence type="ECO:0000313" key="6">
    <source>
        <dbReference type="Proteomes" id="UP001162131"/>
    </source>
</evidence>
<proteinExistence type="inferred from homology"/>
<dbReference type="PANTHER" id="PTHR11871">
    <property type="entry name" value="PROTEIN PHOSPHATASE PP2A REGULATORY SUBUNIT B"/>
    <property type="match status" value="1"/>
</dbReference>
<keyword evidence="3 4" id="KW-0677">Repeat</keyword>
<sequence>MDTIQSNTNPSTKGDTITCLKFSRDGDLLAIGDGEGIIHLLKSDFREVGQIEAHSTDLDSYKKPVVSPCVRNLEFLHSHGSRASLFSSNEKTIKLWKIFPVHNKITEFNTWEDGEKLEEEEWLSRTHNKLIIPSRRASQESLESKCVTQFLGAHQCYINSVSLCSNYQNFVSADDLKIFLWDINRNDTAFLLVDQRESVKPISEVITSVKCHQSNSHIVLWTSTNGTIRIGDLRDRSICDNPAEIFKYSSRSNGFFDELVLAISSADFCQSMDYIVARDYFTVKYWDMRNCSSPAVIVDVMSNLQRDMNDLYQSQDICAKFEVKDFPSSEYCVTGGYSEVIMISRMGEILNRINVTDTDEEILHMDVHPKSESVVFACDDRINQYIFNDILLQ</sequence>
<comment type="similarity">
    <text evidence="1 4">Belongs to the phosphatase 2A regulatory subunit B family.</text>
</comment>
<dbReference type="Proteomes" id="UP001162131">
    <property type="component" value="Unassembled WGS sequence"/>
</dbReference>
<dbReference type="PRINTS" id="PR00600">
    <property type="entry name" value="PP2APR55"/>
</dbReference>
<evidence type="ECO:0000256" key="2">
    <source>
        <dbReference type="ARBA" id="ARBA00022574"/>
    </source>
</evidence>
<reference evidence="5" key="1">
    <citation type="submission" date="2021-09" db="EMBL/GenBank/DDBJ databases">
        <authorList>
            <consortium name="AG Swart"/>
            <person name="Singh M."/>
            <person name="Singh A."/>
            <person name="Seah K."/>
            <person name="Emmerich C."/>
        </authorList>
    </citation>
    <scope>NUCLEOTIDE SEQUENCE</scope>
    <source>
        <strain evidence="5">ATCC30299</strain>
    </source>
</reference>
<evidence type="ECO:0000256" key="1">
    <source>
        <dbReference type="ARBA" id="ARBA00008259"/>
    </source>
</evidence>
<keyword evidence="2 4" id="KW-0853">WD repeat</keyword>
<keyword evidence="6" id="KW-1185">Reference proteome</keyword>
<evidence type="ECO:0000256" key="4">
    <source>
        <dbReference type="RuleBase" id="RU331113"/>
    </source>
</evidence>
<evidence type="ECO:0000256" key="3">
    <source>
        <dbReference type="ARBA" id="ARBA00022737"/>
    </source>
</evidence>
<dbReference type="SMART" id="SM00320">
    <property type="entry name" value="WD40"/>
    <property type="match status" value="3"/>
</dbReference>